<comment type="subcellular location">
    <subcellularLocation>
        <location evidence="6">Cell inner membrane</location>
        <topology evidence="6">Multi-pass membrane protein</topology>
    </subcellularLocation>
    <subcellularLocation>
        <location evidence="1">Cell membrane</location>
        <topology evidence="1">Multi-pass membrane protein</topology>
    </subcellularLocation>
</comment>
<dbReference type="GO" id="GO:0046688">
    <property type="term" value="P:response to copper ion"/>
    <property type="evidence" value="ECO:0007669"/>
    <property type="project" value="UniProtKB-UniRule"/>
</dbReference>
<accession>A0A557RFG7</accession>
<feature type="transmembrane region" description="Helical" evidence="6">
    <location>
        <begin position="120"/>
        <end position="141"/>
    </location>
</feature>
<dbReference type="EMBL" id="VMKP01000004">
    <property type="protein sequence ID" value="TVO63908.1"/>
    <property type="molecule type" value="Genomic_DNA"/>
</dbReference>
<keyword evidence="2 6" id="KW-1003">Cell membrane</keyword>
<comment type="similarity">
    <text evidence="6">Belongs to the CopD family.</text>
</comment>
<gene>
    <name evidence="8" type="ORF">FPL11_09650</name>
</gene>
<keyword evidence="6" id="KW-0186">Copper</keyword>
<dbReference type="AlphaFoldDB" id="A0A557RFG7"/>
<dbReference type="PANTHER" id="PTHR34820:SF4">
    <property type="entry name" value="INNER MEMBRANE PROTEIN YEBZ"/>
    <property type="match status" value="1"/>
</dbReference>
<keyword evidence="6" id="KW-0997">Cell inner membrane</keyword>
<keyword evidence="4 6" id="KW-1133">Transmembrane helix</keyword>
<feature type="domain" description="Copper resistance protein D" evidence="7">
    <location>
        <begin position="185"/>
        <end position="284"/>
    </location>
</feature>
<evidence type="ECO:0000256" key="4">
    <source>
        <dbReference type="ARBA" id="ARBA00022989"/>
    </source>
</evidence>
<dbReference type="GO" id="GO:0005886">
    <property type="term" value="C:plasma membrane"/>
    <property type="evidence" value="ECO:0007669"/>
    <property type="project" value="UniProtKB-SubCell"/>
</dbReference>
<evidence type="ECO:0000259" key="7">
    <source>
        <dbReference type="Pfam" id="PF05425"/>
    </source>
</evidence>
<dbReference type="RefSeq" id="WP_144348419.1">
    <property type="nucleotide sequence ID" value="NZ_VMKP01000004.1"/>
</dbReference>
<dbReference type="Pfam" id="PF05425">
    <property type="entry name" value="CopD"/>
    <property type="match status" value="1"/>
</dbReference>
<evidence type="ECO:0000256" key="2">
    <source>
        <dbReference type="ARBA" id="ARBA00022475"/>
    </source>
</evidence>
<evidence type="ECO:0000256" key="1">
    <source>
        <dbReference type="ARBA" id="ARBA00004651"/>
    </source>
</evidence>
<dbReference type="Proteomes" id="UP000316688">
    <property type="component" value="Unassembled WGS sequence"/>
</dbReference>
<feature type="transmembrane region" description="Helical" evidence="6">
    <location>
        <begin position="153"/>
        <end position="173"/>
    </location>
</feature>
<keyword evidence="3 6" id="KW-0812">Transmembrane</keyword>
<feature type="transmembrane region" description="Helical" evidence="6">
    <location>
        <begin position="89"/>
        <end position="113"/>
    </location>
</feature>
<evidence type="ECO:0000256" key="3">
    <source>
        <dbReference type="ARBA" id="ARBA00022692"/>
    </source>
</evidence>
<feature type="transmembrane region" description="Helical" evidence="6">
    <location>
        <begin position="194"/>
        <end position="218"/>
    </location>
</feature>
<evidence type="ECO:0000256" key="5">
    <source>
        <dbReference type="ARBA" id="ARBA00023136"/>
    </source>
</evidence>
<keyword evidence="5 6" id="KW-0472">Membrane</keyword>
<feature type="transmembrane region" description="Helical" evidence="6">
    <location>
        <begin position="268"/>
        <end position="288"/>
    </location>
</feature>
<name>A0A557RFG7_9GAMM</name>
<evidence type="ECO:0000313" key="9">
    <source>
        <dbReference type="Proteomes" id="UP000316688"/>
    </source>
</evidence>
<organism evidence="8 9">
    <name type="scientific">Spiribacter aquaticus</name>
    <dbReference type="NCBI Taxonomy" id="1935996"/>
    <lineage>
        <taxon>Bacteria</taxon>
        <taxon>Pseudomonadati</taxon>
        <taxon>Pseudomonadota</taxon>
        <taxon>Gammaproteobacteria</taxon>
        <taxon>Chromatiales</taxon>
        <taxon>Ectothiorhodospiraceae</taxon>
        <taxon>Spiribacter</taxon>
    </lineage>
</organism>
<evidence type="ECO:0000313" key="8">
    <source>
        <dbReference type="EMBL" id="TVO63908.1"/>
    </source>
</evidence>
<feature type="transmembrane region" description="Helical" evidence="6">
    <location>
        <begin position="54"/>
        <end position="77"/>
    </location>
</feature>
<feature type="transmembrane region" description="Helical" evidence="6">
    <location>
        <begin position="224"/>
        <end position="244"/>
    </location>
</feature>
<sequence length="293" mass="29947">MLEVIADATAFDGVVISLKAITYGALLVAAGSILVGLTIDGVPLKERRFLRRLAAALVPVILFALMAQLMLEAVFLAGNDWTAAVDVQLLGLLATGSLGKALGLEGLGAVLLVGGLMRGASGAAVSLAGVALIVGAFAVGGHVSNTPGALDNLLLAIHMLCLAFWVGIFLPLERLSHQPGNAAARVAEDFGDKAPVAVGLLLVAGALTLDQLTGGIVAALQTPYGQLFALKLAAFAGVLWLAALNKRRYTPALVAGHPGARRRLRRSLHVEAVAIGFILVVSATFTTLTGPSG</sequence>
<proteinExistence type="inferred from homology"/>
<dbReference type="PANTHER" id="PTHR34820">
    <property type="entry name" value="INNER MEMBRANE PROTEIN YEBZ"/>
    <property type="match status" value="1"/>
</dbReference>
<feature type="transmembrane region" description="Helical" evidence="6">
    <location>
        <begin position="20"/>
        <end position="42"/>
    </location>
</feature>
<comment type="caution">
    <text evidence="8">The sequence shown here is derived from an EMBL/GenBank/DDBJ whole genome shotgun (WGS) entry which is preliminary data.</text>
</comment>
<evidence type="ECO:0000256" key="6">
    <source>
        <dbReference type="RuleBase" id="RU369037"/>
    </source>
</evidence>
<dbReference type="InterPro" id="IPR008457">
    <property type="entry name" value="Cu-R_CopD_dom"/>
</dbReference>
<reference evidence="8 9" key="1">
    <citation type="submission" date="2019-07" db="EMBL/GenBank/DDBJ databases">
        <title>Reclasification of Spiribacter aquaticus.</title>
        <authorList>
            <person name="Leon M.J."/>
            <person name="Sanchez-Porro C."/>
            <person name="Ventosa A."/>
        </authorList>
    </citation>
    <scope>NUCLEOTIDE SEQUENCE [LARGE SCALE GENOMIC DNA]</scope>
    <source>
        <strain evidence="8 9">SP30</strain>
    </source>
</reference>
<dbReference type="GO" id="GO:0006825">
    <property type="term" value="P:copper ion transport"/>
    <property type="evidence" value="ECO:0007669"/>
    <property type="project" value="InterPro"/>
</dbReference>
<keyword evidence="9" id="KW-1185">Reference proteome</keyword>
<protein>
    <recommendedName>
        <fullName evidence="6">Copper resistance protein D</fullName>
    </recommendedName>
</protein>
<dbReference type="InterPro" id="IPR032694">
    <property type="entry name" value="CopC/D"/>
</dbReference>
<comment type="function">
    <text evidence="6">Involved in copper resistance.</text>
</comment>